<evidence type="ECO:0000256" key="2">
    <source>
        <dbReference type="ARBA" id="ARBA00023043"/>
    </source>
</evidence>
<evidence type="ECO:0000313" key="4">
    <source>
        <dbReference type="EnsemblMetazoa" id="Aqu2.1.15532_001"/>
    </source>
</evidence>
<dbReference type="OrthoDB" id="1577640at2759"/>
<dbReference type="InterPro" id="IPR036770">
    <property type="entry name" value="Ankyrin_rpt-contain_sf"/>
</dbReference>
<dbReference type="InParanoid" id="A0A1X7TKV3"/>
<feature type="repeat" description="ANK" evidence="3">
    <location>
        <begin position="45"/>
        <end position="77"/>
    </location>
</feature>
<evidence type="ECO:0000256" key="3">
    <source>
        <dbReference type="PROSITE-ProRule" id="PRU00023"/>
    </source>
</evidence>
<dbReference type="PANTHER" id="PTHR24198">
    <property type="entry name" value="ANKYRIN REPEAT AND PROTEIN KINASE DOMAIN-CONTAINING PROTEIN"/>
    <property type="match status" value="1"/>
</dbReference>
<dbReference type="SUPFAM" id="SSF48403">
    <property type="entry name" value="Ankyrin repeat"/>
    <property type="match status" value="1"/>
</dbReference>
<dbReference type="PANTHER" id="PTHR24198:SF165">
    <property type="entry name" value="ANKYRIN REPEAT-CONTAINING PROTEIN-RELATED"/>
    <property type="match status" value="1"/>
</dbReference>
<accession>A0A1X7TKV3</accession>
<protein>
    <submittedName>
        <fullName evidence="4">Uncharacterized protein</fullName>
    </submittedName>
</protein>
<dbReference type="PROSITE" id="PS50088">
    <property type="entry name" value="ANK_REPEAT"/>
    <property type="match status" value="2"/>
</dbReference>
<dbReference type="PROSITE" id="PS50297">
    <property type="entry name" value="ANK_REP_REGION"/>
    <property type="match status" value="2"/>
</dbReference>
<keyword evidence="1" id="KW-0677">Repeat</keyword>
<dbReference type="SMART" id="SM00248">
    <property type="entry name" value="ANK"/>
    <property type="match status" value="2"/>
</dbReference>
<sequence>MAIQKVQTTERNTALIVSARGGHYEIVKVLLDNGADPNLDQELFYFNSPLIEAAAKGHYQVVELLLTKGADPNFTSKYTGTPLTVAAKKDIIL</sequence>
<dbReference type="InterPro" id="IPR002110">
    <property type="entry name" value="Ankyrin_rpt"/>
</dbReference>
<name>A0A1X7TKV3_AMPQE</name>
<dbReference type="Gene3D" id="1.25.40.20">
    <property type="entry name" value="Ankyrin repeat-containing domain"/>
    <property type="match status" value="1"/>
</dbReference>
<feature type="repeat" description="ANK" evidence="3">
    <location>
        <begin position="10"/>
        <end position="42"/>
    </location>
</feature>
<organism evidence="4">
    <name type="scientific">Amphimedon queenslandica</name>
    <name type="common">Sponge</name>
    <dbReference type="NCBI Taxonomy" id="400682"/>
    <lineage>
        <taxon>Eukaryota</taxon>
        <taxon>Metazoa</taxon>
        <taxon>Porifera</taxon>
        <taxon>Demospongiae</taxon>
        <taxon>Heteroscleromorpha</taxon>
        <taxon>Haplosclerida</taxon>
        <taxon>Niphatidae</taxon>
        <taxon>Amphimedon</taxon>
    </lineage>
</organism>
<dbReference type="PRINTS" id="PR01415">
    <property type="entry name" value="ANKYRIN"/>
</dbReference>
<keyword evidence="2 3" id="KW-0040">ANK repeat</keyword>
<proteinExistence type="predicted"/>
<dbReference type="AlphaFoldDB" id="A0A1X7TKV3"/>
<dbReference type="EnsemblMetazoa" id="Aqu2.1.15532_001">
    <property type="protein sequence ID" value="Aqu2.1.15532_001"/>
    <property type="gene ID" value="Aqu2.1.15532"/>
</dbReference>
<evidence type="ECO:0000256" key="1">
    <source>
        <dbReference type="ARBA" id="ARBA00022737"/>
    </source>
</evidence>
<reference evidence="4" key="1">
    <citation type="submission" date="2017-05" db="UniProtKB">
        <authorList>
            <consortium name="EnsemblMetazoa"/>
        </authorList>
    </citation>
    <scope>IDENTIFICATION</scope>
</reference>
<dbReference type="Pfam" id="PF00023">
    <property type="entry name" value="Ank"/>
    <property type="match status" value="2"/>
</dbReference>